<protein>
    <submittedName>
        <fullName evidence="1">Uncharacterized protein</fullName>
    </submittedName>
</protein>
<name>A0A7W8QIH7_9ACTN</name>
<dbReference type="Proteomes" id="UP000572635">
    <property type="component" value="Unassembled WGS sequence"/>
</dbReference>
<comment type="caution">
    <text evidence="1">The sequence shown here is derived from an EMBL/GenBank/DDBJ whole genome shotgun (WGS) entry which is preliminary data.</text>
</comment>
<keyword evidence="2" id="KW-1185">Reference proteome</keyword>
<sequence length="38" mass="4113">MNAFNPAQRPFDKVSCWKAATTCSSSAVKSTALRPPSR</sequence>
<proteinExistence type="predicted"/>
<evidence type="ECO:0000313" key="1">
    <source>
        <dbReference type="EMBL" id="MBB5430996.1"/>
    </source>
</evidence>
<organism evidence="1 2">
    <name type="scientific">Nocardiopsis composta</name>
    <dbReference type="NCBI Taxonomy" id="157465"/>
    <lineage>
        <taxon>Bacteria</taxon>
        <taxon>Bacillati</taxon>
        <taxon>Actinomycetota</taxon>
        <taxon>Actinomycetes</taxon>
        <taxon>Streptosporangiales</taxon>
        <taxon>Nocardiopsidaceae</taxon>
        <taxon>Nocardiopsis</taxon>
    </lineage>
</organism>
<reference evidence="1 2" key="1">
    <citation type="submission" date="2020-08" db="EMBL/GenBank/DDBJ databases">
        <title>Sequencing the genomes of 1000 actinobacteria strains.</title>
        <authorList>
            <person name="Klenk H.-P."/>
        </authorList>
    </citation>
    <scope>NUCLEOTIDE SEQUENCE [LARGE SCALE GENOMIC DNA]</scope>
    <source>
        <strain evidence="1 2">DSM 44551</strain>
    </source>
</reference>
<gene>
    <name evidence="1" type="ORF">HDA36_001080</name>
</gene>
<dbReference type="AlphaFoldDB" id="A0A7W8QIH7"/>
<evidence type="ECO:0000313" key="2">
    <source>
        <dbReference type="Proteomes" id="UP000572635"/>
    </source>
</evidence>
<accession>A0A7W8QIH7</accession>
<dbReference type="EMBL" id="JACHDB010000001">
    <property type="protein sequence ID" value="MBB5430996.1"/>
    <property type="molecule type" value="Genomic_DNA"/>
</dbReference>